<evidence type="ECO:0000256" key="7">
    <source>
        <dbReference type="ARBA" id="ARBA00022777"/>
    </source>
</evidence>
<keyword evidence="6 13" id="KW-0547">Nucleotide-binding</keyword>
<keyword evidence="8 13" id="KW-0067">ATP-binding</keyword>
<dbReference type="GO" id="GO:0044209">
    <property type="term" value="P:AMP salvage"/>
    <property type="evidence" value="ECO:0007669"/>
    <property type="project" value="UniProtKB-UniRule"/>
</dbReference>
<comment type="pathway">
    <text evidence="1 13">Purine metabolism; AMP biosynthesis via salvage pathway; AMP from adenosine: step 1/1.</text>
</comment>
<gene>
    <name evidence="15" type="ORF">PSYICH_LOCUS13877</name>
</gene>
<evidence type="ECO:0000259" key="14">
    <source>
        <dbReference type="Pfam" id="PF00294"/>
    </source>
</evidence>
<dbReference type="SUPFAM" id="SSF53613">
    <property type="entry name" value="Ribokinase-like"/>
    <property type="match status" value="1"/>
</dbReference>
<comment type="function">
    <text evidence="13">ATP dependent phosphorylation of adenosine and other related nucleoside analogs to monophosphate derivatives.</text>
</comment>
<dbReference type="EMBL" id="OV651819">
    <property type="protein sequence ID" value="CAH1113421.1"/>
    <property type="molecule type" value="Genomic_DNA"/>
</dbReference>
<comment type="subunit">
    <text evidence="13">Monomer.</text>
</comment>
<dbReference type="GO" id="GO:0004001">
    <property type="term" value="F:adenosine kinase activity"/>
    <property type="evidence" value="ECO:0007669"/>
    <property type="project" value="UniProtKB-UniRule"/>
</dbReference>
<evidence type="ECO:0000256" key="9">
    <source>
        <dbReference type="ARBA" id="ARBA00022842"/>
    </source>
</evidence>
<dbReference type="PROSITE" id="PS00584">
    <property type="entry name" value="PFKB_KINASES_2"/>
    <property type="match status" value="1"/>
</dbReference>
<evidence type="ECO:0000256" key="8">
    <source>
        <dbReference type="ARBA" id="ARBA00022840"/>
    </source>
</evidence>
<evidence type="ECO:0000256" key="3">
    <source>
        <dbReference type="ARBA" id="ARBA00012119"/>
    </source>
</evidence>
<dbReference type="CDD" id="cd01168">
    <property type="entry name" value="adenosine_kinase"/>
    <property type="match status" value="1"/>
</dbReference>
<dbReference type="Gene3D" id="3.30.1110.10">
    <property type="match status" value="1"/>
</dbReference>
<dbReference type="InterPro" id="IPR001805">
    <property type="entry name" value="Adenokinase"/>
</dbReference>
<dbReference type="EC" id="2.7.1.20" evidence="3 13"/>
<dbReference type="PANTHER" id="PTHR45769">
    <property type="entry name" value="ADENOSINE KINASE"/>
    <property type="match status" value="1"/>
</dbReference>
<keyword evidence="16" id="KW-1185">Reference proteome</keyword>
<keyword evidence="4 13" id="KW-0808">Transferase</keyword>
<dbReference type="InterPro" id="IPR002173">
    <property type="entry name" value="Carboh/pur_kinase_PfkB_CS"/>
</dbReference>
<reference evidence="15" key="1">
    <citation type="submission" date="2022-01" db="EMBL/GenBank/DDBJ databases">
        <authorList>
            <person name="King R."/>
        </authorList>
    </citation>
    <scope>NUCLEOTIDE SEQUENCE</scope>
</reference>
<proteinExistence type="inferred from homology"/>
<evidence type="ECO:0000313" key="16">
    <source>
        <dbReference type="Proteomes" id="UP001153636"/>
    </source>
</evidence>
<dbReference type="GO" id="GO:0005634">
    <property type="term" value="C:nucleus"/>
    <property type="evidence" value="ECO:0007669"/>
    <property type="project" value="UniProtKB-SubCell"/>
</dbReference>
<comment type="cofactor">
    <cofactor evidence="13">
        <name>Mg(2+)</name>
        <dbReference type="ChEBI" id="CHEBI:18420"/>
    </cofactor>
    <text evidence="13">Binds 3 Mg(2+) ions per subunit.</text>
</comment>
<evidence type="ECO:0000256" key="1">
    <source>
        <dbReference type="ARBA" id="ARBA00004801"/>
    </source>
</evidence>
<dbReference type="InterPro" id="IPR029056">
    <property type="entry name" value="Ribokinase-like"/>
</dbReference>
<keyword evidence="13" id="KW-0539">Nucleus</keyword>
<evidence type="ECO:0000256" key="2">
    <source>
        <dbReference type="ARBA" id="ARBA00010688"/>
    </source>
</evidence>
<organism evidence="15 16">
    <name type="scientific">Psylliodes chrysocephalus</name>
    <dbReference type="NCBI Taxonomy" id="3402493"/>
    <lineage>
        <taxon>Eukaryota</taxon>
        <taxon>Metazoa</taxon>
        <taxon>Ecdysozoa</taxon>
        <taxon>Arthropoda</taxon>
        <taxon>Hexapoda</taxon>
        <taxon>Insecta</taxon>
        <taxon>Pterygota</taxon>
        <taxon>Neoptera</taxon>
        <taxon>Endopterygota</taxon>
        <taxon>Coleoptera</taxon>
        <taxon>Polyphaga</taxon>
        <taxon>Cucujiformia</taxon>
        <taxon>Chrysomeloidea</taxon>
        <taxon>Chrysomelidae</taxon>
        <taxon>Galerucinae</taxon>
        <taxon>Alticini</taxon>
        <taxon>Psylliodes</taxon>
    </lineage>
</organism>
<sequence>MANVLRENLLIGIGHPLLDITAMVDIQFLTKYNLKKNDAVIATEQHQNVYKELVKEYPVTYTVGGSIQNTLRIIQWLIETPKVTTFFGAVGRDDLSNILSDKATRDGVNVNYQYVDKELTGTCIVLITGKSRSLCTNPASSRLFKIEHLQIPANKSLLDTADYYYMGGFFLSVSVDTVLEIAKIVVANKRQFLFNISAPFICKNYKDALLEFMPYFDVVFGNKSEIEAFAEALQIKSSNIDKIIVDLAKWPKIIGTKPRIIVLTQGENPVIVGIEDTILKFPIAKIEDEAIVDTNGAGDAFVGGFLAQYIQGKDLEVCVNCGIWTASKIIQKIGCTFEGKALYK</sequence>
<dbReference type="GO" id="GO:0006166">
    <property type="term" value="P:purine ribonucleoside salvage"/>
    <property type="evidence" value="ECO:0007669"/>
    <property type="project" value="UniProtKB-KW"/>
</dbReference>
<accession>A0A9P0GKV4</accession>
<dbReference type="PRINTS" id="PR00989">
    <property type="entry name" value="ADENOKINASE"/>
</dbReference>
<dbReference type="Pfam" id="PF00294">
    <property type="entry name" value="PfkB"/>
    <property type="match status" value="1"/>
</dbReference>
<dbReference type="Gene3D" id="3.40.1190.20">
    <property type="match status" value="1"/>
</dbReference>
<dbReference type="GO" id="GO:0005524">
    <property type="term" value="F:ATP binding"/>
    <property type="evidence" value="ECO:0007669"/>
    <property type="project" value="UniProtKB-UniRule"/>
</dbReference>
<evidence type="ECO:0000256" key="12">
    <source>
        <dbReference type="PIRSR" id="PIRSR601805-1"/>
    </source>
</evidence>
<comment type="catalytic activity">
    <reaction evidence="10 13">
        <text>adenosine + ATP = AMP + ADP + H(+)</text>
        <dbReference type="Rhea" id="RHEA:20824"/>
        <dbReference type="ChEBI" id="CHEBI:15378"/>
        <dbReference type="ChEBI" id="CHEBI:16335"/>
        <dbReference type="ChEBI" id="CHEBI:30616"/>
        <dbReference type="ChEBI" id="CHEBI:456215"/>
        <dbReference type="ChEBI" id="CHEBI:456216"/>
        <dbReference type="EC" id="2.7.1.20"/>
    </reaction>
</comment>
<dbReference type="Proteomes" id="UP001153636">
    <property type="component" value="Chromosome 7"/>
</dbReference>
<keyword evidence="9 13" id="KW-0460">Magnesium</keyword>
<evidence type="ECO:0000256" key="11">
    <source>
        <dbReference type="ARBA" id="ARBA00068771"/>
    </source>
</evidence>
<evidence type="ECO:0000256" key="13">
    <source>
        <dbReference type="RuleBase" id="RU368116"/>
    </source>
</evidence>
<name>A0A9P0GKV4_9CUCU</name>
<comment type="subcellular location">
    <subcellularLocation>
        <location evidence="13">Nucleus</location>
    </subcellularLocation>
</comment>
<dbReference type="InterPro" id="IPR011611">
    <property type="entry name" value="PfkB_dom"/>
</dbReference>
<keyword evidence="5 13" id="KW-0660">Purine salvage</keyword>
<comment type="similarity">
    <text evidence="2 13">Belongs to the carbohydrate kinase PfkB family.</text>
</comment>
<evidence type="ECO:0000256" key="10">
    <source>
        <dbReference type="ARBA" id="ARBA00051362"/>
    </source>
</evidence>
<dbReference type="AlphaFoldDB" id="A0A9P0GKV4"/>
<evidence type="ECO:0000256" key="5">
    <source>
        <dbReference type="ARBA" id="ARBA00022726"/>
    </source>
</evidence>
<dbReference type="PANTHER" id="PTHR45769:SF3">
    <property type="entry name" value="ADENOSINE KINASE"/>
    <property type="match status" value="1"/>
</dbReference>
<feature type="domain" description="Carbohydrate kinase PfkB" evidence="14">
    <location>
        <begin position="30"/>
        <end position="337"/>
    </location>
</feature>
<feature type="active site" description="Proton acceptor" evidence="12">
    <location>
        <position position="299"/>
    </location>
</feature>
<dbReference type="OrthoDB" id="432447at2759"/>
<dbReference type="GO" id="GO:0006144">
    <property type="term" value="P:purine nucleobase metabolic process"/>
    <property type="evidence" value="ECO:0007669"/>
    <property type="project" value="TreeGrafter"/>
</dbReference>
<keyword evidence="7 13" id="KW-0418">Kinase</keyword>
<evidence type="ECO:0000256" key="6">
    <source>
        <dbReference type="ARBA" id="ARBA00022741"/>
    </source>
</evidence>
<dbReference type="FunFam" id="3.40.1190.20:FF:000076">
    <property type="entry name" value="Adenosine kinase"/>
    <property type="match status" value="1"/>
</dbReference>
<protein>
    <recommendedName>
        <fullName evidence="11 13">Adenosine kinase</fullName>
        <shortName evidence="13">AK</shortName>
        <ecNumber evidence="3 13">2.7.1.20</ecNumber>
    </recommendedName>
    <alternativeName>
        <fullName evidence="13">Adenosine 5'-phosphotransferase</fullName>
    </alternativeName>
</protein>
<dbReference type="GO" id="GO:0005829">
    <property type="term" value="C:cytosol"/>
    <property type="evidence" value="ECO:0007669"/>
    <property type="project" value="TreeGrafter"/>
</dbReference>
<evidence type="ECO:0000313" key="15">
    <source>
        <dbReference type="EMBL" id="CAH1113421.1"/>
    </source>
</evidence>
<evidence type="ECO:0000256" key="4">
    <source>
        <dbReference type="ARBA" id="ARBA00022679"/>
    </source>
</evidence>